<sequence>MKPRALANIPFQTIKPGMISSPIPGSPETLTRRVGDLGLNGCHITEAESCCGQQNTVMYQGRTENKEAVRSATFYTFCRSSN</sequence>
<keyword evidence="2" id="KW-1185">Reference proteome</keyword>
<evidence type="ECO:0008006" key="3">
    <source>
        <dbReference type="Google" id="ProtNLM"/>
    </source>
</evidence>
<protein>
    <recommendedName>
        <fullName evidence="3">Cysteine-rich domain-containing protein</fullName>
    </recommendedName>
</protein>
<proteinExistence type="predicted"/>
<dbReference type="EMBL" id="JAWDGP010002824">
    <property type="protein sequence ID" value="KAK3779510.1"/>
    <property type="molecule type" value="Genomic_DNA"/>
</dbReference>
<dbReference type="Proteomes" id="UP001283361">
    <property type="component" value="Unassembled WGS sequence"/>
</dbReference>
<dbReference type="AlphaFoldDB" id="A0AAE1A1I2"/>
<accession>A0AAE1A1I2</accession>
<reference evidence="1" key="1">
    <citation type="journal article" date="2023" name="G3 (Bethesda)">
        <title>A reference genome for the long-term kleptoplast-retaining sea slug Elysia crispata morphotype clarki.</title>
        <authorList>
            <person name="Eastman K.E."/>
            <person name="Pendleton A.L."/>
            <person name="Shaikh M.A."/>
            <person name="Suttiyut T."/>
            <person name="Ogas R."/>
            <person name="Tomko P."/>
            <person name="Gavelis G."/>
            <person name="Widhalm J.R."/>
            <person name="Wisecaver J.H."/>
        </authorList>
    </citation>
    <scope>NUCLEOTIDE SEQUENCE</scope>
    <source>
        <strain evidence="1">ECLA1</strain>
    </source>
</reference>
<organism evidence="1 2">
    <name type="scientific">Elysia crispata</name>
    <name type="common">lettuce slug</name>
    <dbReference type="NCBI Taxonomy" id="231223"/>
    <lineage>
        <taxon>Eukaryota</taxon>
        <taxon>Metazoa</taxon>
        <taxon>Spiralia</taxon>
        <taxon>Lophotrochozoa</taxon>
        <taxon>Mollusca</taxon>
        <taxon>Gastropoda</taxon>
        <taxon>Heterobranchia</taxon>
        <taxon>Euthyneura</taxon>
        <taxon>Panpulmonata</taxon>
        <taxon>Sacoglossa</taxon>
        <taxon>Placobranchoidea</taxon>
        <taxon>Plakobranchidae</taxon>
        <taxon>Elysia</taxon>
    </lineage>
</organism>
<evidence type="ECO:0000313" key="2">
    <source>
        <dbReference type="Proteomes" id="UP001283361"/>
    </source>
</evidence>
<gene>
    <name evidence="1" type="ORF">RRG08_045256</name>
</gene>
<name>A0AAE1A1I2_9GAST</name>
<evidence type="ECO:0000313" key="1">
    <source>
        <dbReference type="EMBL" id="KAK3779510.1"/>
    </source>
</evidence>
<comment type="caution">
    <text evidence="1">The sequence shown here is derived from an EMBL/GenBank/DDBJ whole genome shotgun (WGS) entry which is preliminary data.</text>
</comment>